<feature type="region of interest" description="Disordered" evidence="1">
    <location>
        <begin position="1"/>
        <end position="45"/>
    </location>
</feature>
<feature type="compositionally biased region" description="Low complexity" evidence="1">
    <location>
        <begin position="11"/>
        <end position="23"/>
    </location>
</feature>
<organism evidence="2">
    <name type="scientific">Alexandrium andersonii</name>
    <dbReference type="NCBI Taxonomy" id="327968"/>
    <lineage>
        <taxon>Eukaryota</taxon>
        <taxon>Sar</taxon>
        <taxon>Alveolata</taxon>
        <taxon>Dinophyceae</taxon>
        <taxon>Gonyaulacales</taxon>
        <taxon>Pyrocystaceae</taxon>
        <taxon>Alexandrium</taxon>
    </lineage>
</organism>
<evidence type="ECO:0000313" key="2">
    <source>
        <dbReference type="EMBL" id="CAD9365244.1"/>
    </source>
</evidence>
<feature type="compositionally biased region" description="Polar residues" evidence="1">
    <location>
        <begin position="166"/>
        <end position="175"/>
    </location>
</feature>
<feature type="region of interest" description="Disordered" evidence="1">
    <location>
        <begin position="258"/>
        <end position="278"/>
    </location>
</feature>
<evidence type="ECO:0000256" key="1">
    <source>
        <dbReference type="SAM" id="MobiDB-lite"/>
    </source>
</evidence>
<proteinExistence type="predicted"/>
<gene>
    <name evidence="2" type="ORF">AAND1436_LOCUS1702</name>
</gene>
<dbReference type="EMBL" id="HBGQ01003221">
    <property type="protein sequence ID" value="CAD9365244.1"/>
    <property type="molecule type" value="Transcribed_RNA"/>
</dbReference>
<dbReference type="AlphaFoldDB" id="A0A7S2ADT3"/>
<name>A0A7S2ADT3_9DINO</name>
<feature type="compositionally biased region" description="Low complexity" evidence="1">
    <location>
        <begin position="339"/>
        <end position="360"/>
    </location>
</feature>
<sequence>MASSGVIPKLSGSAASSSSAARSGAGGSAGSSAGPQPGPGEVEVKLWLVERNTFLDVIDPNEQSGTPRRQTSAPPSLSSRSSRSERSSSSNLERLDKLLLPRSSDSTHSQSEKSSSSQLDRSLTSQLFQAPGAQGRPEGEGQRPDEDFDAYEDSESGDEDPDDNLGSASGPSQSPRGDEQGGDPTSYPRCRRPCKGKRRRYKALVLKIENLIRANPRTIDLQRVERGLPPSVLEDPRCHAKLMQRLRRLLAQQLESHTPAAGAAAAPAARPAAPPARADQILSTQAVPIPPQPVAIAGQQMPLHPVPVGAQSPGWGFGATAFAPPWPWPPAWQVRGYPAAATPAPAHQAQQAQPKQRAQAKVTMSL</sequence>
<reference evidence="2" key="1">
    <citation type="submission" date="2021-01" db="EMBL/GenBank/DDBJ databases">
        <authorList>
            <person name="Corre E."/>
            <person name="Pelletier E."/>
            <person name="Niang G."/>
            <person name="Scheremetjew M."/>
            <person name="Finn R."/>
            <person name="Kale V."/>
            <person name="Holt S."/>
            <person name="Cochrane G."/>
            <person name="Meng A."/>
            <person name="Brown T."/>
            <person name="Cohen L."/>
        </authorList>
    </citation>
    <scope>NUCLEOTIDE SEQUENCE</scope>
    <source>
        <strain evidence="2">CCMP2222</strain>
    </source>
</reference>
<feature type="region of interest" description="Disordered" evidence="1">
    <location>
        <begin position="339"/>
        <end position="366"/>
    </location>
</feature>
<protein>
    <submittedName>
        <fullName evidence="2">Uncharacterized protein</fullName>
    </submittedName>
</protein>
<feature type="compositionally biased region" description="Polar residues" evidence="1">
    <location>
        <begin position="61"/>
        <end position="75"/>
    </location>
</feature>
<feature type="compositionally biased region" description="Acidic residues" evidence="1">
    <location>
        <begin position="146"/>
        <end position="163"/>
    </location>
</feature>
<feature type="compositionally biased region" description="Low complexity" evidence="1">
    <location>
        <begin position="103"/>
        <end position="125"/>
    </location>
</feature>
<feature type="compositionally biased region" description="Low complexity" evidence="1">
    <location>
        <begin position="76"/>
        <end position="92"/>
    </location>
</feature>
<feature type="region of interest" description="Disordered" evidence="1">
    <location>
        <begin position="57"/>
        <end position="194"/>
    </location>
</feature>
<accession>A0A7S2ADT3</accession>